<keyword evidence="1" id="KW-1133">Transmembrane helix</keyword>
<evidence type="ECO:0000256" key="1">
    <source>
        <dbReference type="SAM" id="Phobius"/>
    </source>
</evidence>
<accession>A0A0D5ZJR2</accession>
<feature type="transmembrane region" description="Helical" evidence="1">
    <location>
        <begin position="12"/>
        <end position="38"/>
    </location>
</feature>
<name>A0A0D5ZJR2_9BACT</name>
<dbReference type="HOGENOM" id="CLU_1904414_0_0_14"/>
<evidence type="ECO:0000313" key="2">
    <source>
        <dbReference type="EMBL" id="AKA49910.1"/>
    </source>
</evidence>
<feature type="transmembrane region" description="Helical" evidence="1">
    <location>
        <begin position="50"/>
        <end position="71"/>
    </location>
</feature>
<dbReference type="EMBL" id="CP011021">
    <property type="protein sequence ID" value="AKA49910.1"/>
    <property type="molecule type" value="Genomic_DNA"/>
</dbReference>
<reference evidence="2 3" key="1">
    <citation type="journal article" date="2015" name="Genome Announc.">
        <title>Complete Genome Sequence of Mycoplasma meleagridis, a Possible Emerging Pathogen in Chickens.</title>
        <authorList>
            <person name="Abolnik C."/>
        </authorList>
    </citation>
    <scope>NUCLEOTIDE SEQUENCE [LARGE SCALE GENOMIC DNA]</scope>
    <source>
        <strain evidence="2 3">B2096 8B</strain>
    </source>
</reference>
<dbReference type="Proteomes" id="UP000032722">
    <property type="component" value="Chromosome"/>
</dbReference>
<organism evidence="3">
    <name type="scientific">Mycoplasmopsis gallinacea</name>
    <dbReference type="NCBI Taxonomy" id="29556"/>
    <lineage>
        <taxon>Bacteria</taxon>
        <taxon>Bacillati</taxon>
        <taxon>Mycoplasmatota</taxon>
        <taxon>Mycoplasmoidales</taxon>
        <taxon>Metamycoplasmataceae</taxon>
        <taxon>Mycoplasmopsis</taxon>
    </lineage>
</organism>
<gene>
    <name evidence="2" type="ORF">VO56_01380</name>
</gene>
<sequence length="133" mass="15015">MNSNVLNSKKSFIAGLVLSVLFALFAIVIILLLALVASEQIQIKTVTKKNLGLAVMGIIAFSFIVITFFLITRIIGKRSNLFVVFKILQNREENKSDKTWIKVLKITNLLNGKTSNRIIEEYKDIVVKKSFKI</sequence>
<proteinExistence type="predicted"/>
<keyword evidence="1" id="KW-0812">Transmembrane</keyword>
<dbReference type="AlphaFoldDB" id="A0A0D5ZJR2"/>
<keyword evidence="1" id="KW-0472">Membrane</keyword>
<dbReference type="PATRIC" id="fig|29556.3.peg.281"/>
<dbReference type="KEGG" id="mgb:VO56_01380"/>
<protein>
    <submittedName>
        <fullName evidence="2">Uncharacterized protein</fullName>
    </submittedName>
</protein>
<evidence type="ECO:0000313" key="3">
    <source>
        <dbReference type="Proteomes" id="UP000032722"/>
    </source>
</evidence>